<evidence type="ECO:0000256" key="1">
    <source>
        <dbReference type="PIRSR" id="PIRSR600250-50"/>
    </source>
</evidence>
<name>A0AA39XAC7_9PEZI</name>
<comment type="caution">
    <text evidence="4">The sequence shown here is derived from an EMBL/GenBank/DDBJ whole genome shotgun (WGS) entry which is preliminary data.</text>
</comment>
<accession>A0AA39XAC7</accession>
<feature type="region of interest" description="Disordered" evidence="2">
    <location>
        <begin position="47"/>
        <end position="96"/>
    </location>
</feature>
<dbReference type="Gene3D" id="2.60.120.700">
    <property type="entry name" value="Peptidase G1"/>
    <property type="match status" value="1"/>
</dbReference>
<dbReference type="SUPFAM" id="SSF49899">
    <property type="entry name" value="Concanavalin A-like lectins/glucanases"/>
    <property type="match status" value="1"/>
</dbReference>
<keyword evidence="5" id="KW-1185">Reference proteome</keyword>
<dbReference type="CDD" id="cd13426">
    <property type="entry name" value="Peptidase_G1"/>
    <property type="match status" value="1"/>
</dbReference>
<evidence type="ECO:0000313" key="4">
    <source>
        <dbReference type="EMBL" id="KAK0630264.1"/>
    </source>
</evidence>
<evidence type="ECO:0000256" key="3">
    <source>
        <dbReference type="SAM" id="SignalP"/>
    </source>
</evidence>
<sequence length="310" mass="33860">MWCFFVRSFIVSLVMVWSVVAELSFVATAEREGKMVDMSSLEFVPMPPMRHRRHGPPSQPSDDFPSDDFPSDLVDPRHKGRRNDGGGSNSNDGYNPNPISYSGNWCGASQHVNSSDQISNAFAYFTTPDLKLRDGMSAPQFAAAWVGIDGASCRSVLLQAGVTTVVNSNGGQSAWAWWEWYPEAAYSISGLPVKPGDWMSVNITASSPKSGKIIIANLQRGYSVTLSISNGPALCRVDAEWIVEDFYDGGGQVPFASFSDVWFEETSLTTDRGRKMGLDGAAIVYLQNTTGAVTCSAAQYDRSNFVVWSR</sequence>
<dbReference type="GO" id="GO:0006508">
    <property type="term" value="P:proteolysis"/>
    <property type="evidence" value="ECO:0007669"/>
    <property type="project" value="InterPro"/>
</dbReference>
<dbReference type="InterPro" id="IPR013320">
    <property type="entry name" value="ConA-like_dom_sf"/>
</dbReference>
<evidence type="ECO:0000256" key="2">
    <source>
        <dbReference type="SAM" id="MobiDB-lite"/>
    </source>
</evidence>
<organism evidence="4 5">
    <name type="scientific">Bombardia bombarda</name>
    <dbReference type="NCBI Taxonomy" id="252184"/>
    <lineage>
        <taxon>Eukaryota</taxon>
        <taxon>Fungi</taxon>
        <taxon>Dikarya</taxon>
        <taxon>Ascomycota</taxon>
        <taxon>Pezizomycotina</taxon>
        <taxon>Sordariomycetes</taxon>
        <taxon>Sordariomycetidae</taxon>
        <taxon>Sordariales</taxon>
        <taxon>Lasiosphaeriaceae</taxon>
        <taxon>Bombardia</taxon>
    </lineage>
</organism>
<dbReference type="InterPro" id="IPR038656">
    <property type="entry name" value="Peptidase_G1_sf"/>
</dbReference>
<feature type="chain" id="PRO_5041307334" evidence="3">
    <location>
        <begin position="22"/>
        <end position="310"/>
    </location>
</feature>
<dbReference type="Proteomes" id="UP001174934">
    <property type="component" value="Unassembled WGS sequence"/>
</dbReference>
<dbReference type="Pfam" id="PF01828">
    <property type="entry name" value="Peptidase_A4"/>
    <property type="match status" value="1"/>
</dbReference>
<proteinExistence type="predicted"/>
<dbReference type="EMBL" id="JAULSR010000002">
    <property type="protein sequence ID" value="KAK0630264.1"/>
    <property type="molecule type" value="Genomic_DNA"/>
</dbReference>
<keyword evidence="3" id="KW-0732">Signal</keyword>
<dbReference type="AlphaFoldDB" id="A0AA39XAC7"/>
<dbReference type="PANTHER" id="PTHR37536:SF1">
    <property type="entry name" value="ASPERGILLOPEPSIN, PUTAITVE (AFU_ORTHOLOGUE AFUA_7G01200)"/>
    <property type="match status" value="1"/>
</dbReference>
<feature type="signal peptide" evidence="3">
    <location>
        <begin position="1"/>
        <end position="21"/>
    </location>
</feature>
<protein>
    <submittedName>
        <fullName evidence="4">Peptidase A4 family-domain-containing protein</fullName>
    </submittedName>
</protein>
<gene>
    <name evidence="4" type="ORF">B0T17DRAFT_506750</name>
</gene>
<dbReference type="PANTHER" id="PTHR37536">
    <property type="entry name" value="PUTATIVE (AFU_ORTHOLOGUE AFUA_3G02970)-RELATED"/>
    <property type="match status" value="1"/>
</dbReference>
<dbReference type="PRINTS" id="PR00977">
    <property type="entry name" value="SCYTLDPTASE"/>
</dbReference>
<dbReference type="GO" id="GO:0070007">
    <property type="term" value="F:glutamic-type endopeptidase activity"/>
    <property type="evidence" value="ECO:0007669"/>
    <property type="project" value="InterPro"/>
</dbReference>
<reference evidence="4" key="1">
    <citation type="submission" date="2023-06" db="EMBL/GenBank/DDBJ databases">
        <title>Genome-scale phylogeny and comparative genomics of the fungal order Sordariales.</title>
        <authorList>
            <consortium name="Lawrence Berkeley National Laboratory"/>
            <person name="Hensen N."/>
            <person name="Bonometti L."/>
            <person name="Westerberg I."/>
            <person name="Brannstrom I.O."/>
            <person name="Guillou S."/>
            <person name="Cros-Aarteil S."/>
            <person name="Calhoun S."/>
            <person name="Haridas S."/>
            <person name="Kuo A."/>
            <person name="Mondo S."/>
            <person name="Pangilinan J."/>
            <person name="Riley R."/>
            <person name="LaButti K."/>
            <person name="Andreopoulos B."/>
            <person name="Lipzen A."/>
            <person name="Chen C."/>
            <person name="Yanf M."/>
            <person name="Daum C."/>
            <person name="Ng V."/>
            <person name="Clum A."/>
            <person name="Steindorff A."/>
            <person name="Ohm R."/>
            <person name="Martin F."/>
            <person name="Silar P."/>
            <person name="Natvig D."/>
            <person name="Lalanne C."/>
            <person name="Gautier V."/>
            <person name="Ament-velasquez S.L."/>
            <person name="Kruys A."/>
            <person name="Hutchinson M.I."/>
            <person name="Powell A.J."/>
            <person name="Barry K."/>
            <person name="Miller A.N."/>
            <person name="Grigoriev I.V."/>
            <person name="Debuchy R."/>
            <person name="Gladieux P."/>
            <person name="Thoren M.H."/>
            <person name="Johannesson H."/>
        </authorList>
    </citation>
    <scope>NUCLEOTIDE SEQUENCE</scope>
    <source>
        <strain evidence="4">SMH3391-2</strain>
    </source>
</reference>
<feature type="active site" description="Proton acceptor" evidence="1">
    <location>
        <position position="244"/>
    </location>
</feature>
<dbReference type="InterPro" id="IPR000250">
    <property type="entry name" value="Peptidase_G1"/>
</dbReference>
<evidence type="ECO:0000313" key="5">
    <source>
        <dbReference type="Proteomes" id="UP001174934"/>
    </source>
</evidence>